<comment type="caution">
    <text evidence="5">The sequence shown here is derived from an EMBL/GenBank/DDBJ whole genome shotgun (WGS) entry which is preliminary data.</text>
</comment>
<keyword evidence="2 5" id="KW-0808">Transferase</keyword>
<dbReference type="InterPro" id="IPR029063">
    <property type="entry name" value="SAM-dependent_MTases_sf"/>
</dbReference>
<organism evidence="5 6">
    <name type="scientific">Pseudonocardia spirodelae</name>
    <dbReference type="NCBI Taxonomy" id="3133431"/>
    <lineage>
        <taxon>Bacteria</taxon>
        <taxon>Bacillati</taxon>
        <taxon>Actinomycetota</taxon>
        <taxon>Actinomycetes</taxon>
        <taxon>Pseudonocardiales</taxon>
        <taxon>Pseudonocardiaceae</taxon>
        <taxon>Pseudonocardia</taxon>
    </lineage>
</organism>
<dbReference type="SUPFAM" id="SSF53335">
    <property type="entry name" value="S-adenosyl-L-methionine-dependent methyltransferases"/>
    <property type="match status" value="1"/>
</dbReference>
<dbReference type="Pfam" id="PF13649">
    <property type="entry name" value="Methyltransf_25"/>
    <property type="match status" value="1"/>
</dbReference>
<dbReference type="Proteomes" id="UP001364211">
    <property type="component" value="Unassembled WGS sequence"/>
</dbReference>
<evidence type="ECO:0000259" key="4">
    <source>
        <dbReference type="Pfam" id="PF13649"/>
    </source>
</evidence>
<dbReference type="CDD" id="cd02440">
    <property type="entry name" value="AdoMet_MTases"/>
    <property type="match status" value="1"/>
</dbReference>
<evidence type="ECO:0000256" key="2">
    <source>
        <dbReference type="ARBA" id="ARBA00022679"/>
    </source>
</evidence>
<dbReference type="PANTHER" id="PTHR43464">
    <property type="entry name" value="METHYLTRANSFERASE"/>
    <property type="match status" value="1"/>
</dbReference>
<dbReference type="EMBL" id="JBBJUP010000002">
    <property type="protein sequence ID" value="MEJ8277778.1"/>
    <property type="molecule type" value="Genomic_DNA"/>
</dbReference>
<accession>A0ABU8T1F1</accession>
<reference evidence="5 6" key="1">
    <citation type="submission" date="2024-03" db="EMBL/GenBank/DDBJ databases">
        <title>Draft genome sequence of Pseudonocardia sp. DW16-2.</title>
        <authorList>
            <person name="Duangmal K."/>
        </authorList>
    </citation>
    <scope>NUCLEOTIDE SEQUENCE [LARGE SCALE GENOMIC DNA]</scope>
    <source>
        <strain evidence="5 6">DW16-2</strain>
    </source>
</reference>
<keyword evidence="6" id="KW-1185">Reference proteome</keyword>
<sequence length="269" mass="28655">MGDAAQRWRERQAARGIPAAILAAAPADPWVHDPAAFTPPAVPADTPSHRAARALAERSAALSCSGASVLDVGCGGGEAAFGAVGTEPSPVARVVGVDRQADMLAVFAAAAAERRLPHATVHGDWPEAAPRAGRHDVVVCHHVLHNVVDLPPFLAALTAAVRTRGGAGGVVVEMLPEHPMAWLDPLWGRFHDLHRPPSATAEDAVAVLVEELGTTPEVRTWQRDRRLPHDARWVTRRLCLPADREPEVARELAGIPPRRTDAVTLTWSP</sequence>
<dbReference type="GO" id="GO:0032259">
    <property type="term" value="P:methylation"/>
    <property type="evidence" value="ECO:0007669"/>
    <property type="project" value="UniProtKB-KW"/>
</dbReference>
<name>A0ABU8T1F1_9PSEU</name>
<dbReference type="GO" id="GO:0008168">
    <property type="term" value="F:methyltransferase activity"/>
    <property type="evidence" value="ECO:0007669"/>
    <property type="project" value="UniProtKB-KW"/>
</dbReference>
<dbReference type="InterPro" id="IPR041698">
    <property type="entry name" value="Methyltransf_25"/>
</dbReference>
<keyword evidence="1 5" id="KW-0489">Methyltransferase</keyword>
<dbReference type="Gene3D" id="3.40.50.150">
    <property type="entry name" value="Vaccinia Virus protein VP39"/>
    <property type="match status" value="1"/>
</dbReference>
<keyword evidence="3" id="KW-0949">S-adenosyl-L-methionine</keyword>
<dbReference type="PANTHER" id="PTHR43464:SF19">
    <property type="entry name" value="UBIQUINONE BIOSYNTHESIS O-METHYLTRANSFERASE, MITOCHONDRIAL"/>
    <property type="match status" value="1"/>
</dbReference>
<proteinExistence type="predicted"/>
<evidence type="ECO:0000256" key="1">
    <source>
        <dbReference type="ARBA" id="ARBA00022603"/>
    </source>
</evidence>
<evidence type="ECO:0000313" key="6">
    <source>
        <dbReference type="Proteomes" id="UP001364211"/>
    </source>
</evidence>
<gene>
    <name evidence="5" type="ORF">WJX68_02445</name>
</gene>
<dbReference type="RefSeq" id="WP_340285904.1">
    <property type="nucleotide sequence ID" value="NZ_JBBJUP010000002.1"/>
</dbReference>
<protein>
    <submittedName>
        <fullName evidence="5">Class I SAM-dependent methyltransferase</fullName>
        <ecNumber evidence="5">2.1.1.-</ecNumber>
    </submittedName>
</protein>
<evidence type="ECO:0000256" key="3">
    <source>
        <dbReference type="ARBA" id="ARBA00022691"/>
    </source>
</evidence>
<evidence type="ECO:0000313" key="5">
    <source>
        <dbReference type="EMBL" id="MEJ8277778.1"/>
    </source>
</evidence>
<dbReference type="EC" id="2.1.1.-" evidence="5"/>
<feature type="domain" description="Methyltransferase" evidence="4">
    <location>
        <begin position="69"/>
        <end position="165"/>
    </location>
</feature>